<dbReference type="CDD" id="cd06261">
    <property type="entry name" value="TM_PBP2"/>
    <property type="match status" value="1"/>
</dbReference>
<feature type="transmembrane region" description="Helical" evidence="8">
    <location>
        <begin position="59"/>
        <end position="81"/>
    </location>
</feature>
<keyword evidence="3" id="KW-1003">Cell membrane</keyword>
<evidence type="ECO:0000256" key="5">
    <source>
        <dbReference type="ARBA" id="ARBA00022692"/>
    </source>
</evidence>
<comment type="subcellular location">
    <subcellularLocation>
        <location evidence="1">Cell inner membrane</location>
        <topology evidence="1">Multi-pass membrane protein</topology>
    </subcellularLocation>
</comment>
<organism evidence="10 11">
    <name type="scientific">Jeotgalibacillus malaysiensis</name>
    <dbReference type="NCBI Taxonomy" id="1508404"/>
    <lineage>
        <taxon>Bacteria</taxon>
        <taxon>Bacillati</taxon>
        <taxon>Bacillota</taxon>
        <taxon>Bacilli</taxon>
        <taxon>Bacillales</taxon>
        <taxon>Caryophanaceae</taxon>
        <taxon>Jeotgalibacillus</taxon>
    </lineage>
</organism>
<keyword evidence="5 8" id="KW-0812">Transmembrane</keyword>
<evidence type="ECO:0000256" key="1">
    <source>
        <dbReference type="ARBA" id="ARBA00004429"/>
    </source>
</evidence>
<evidence type="ECO:0000256" key="3">
    <source>
        <dbReference type="ARBA" id="ARBA00022475"/>
    </source>
</evidence>
<keyword evidence="7 8" id="KW-0472">Membrane</keyword>
<feature type="transmembrane region" description="Helical" evidence="8">
    <location>
        <begin position="101"/>
        <end position="126"/>
    </location>
</feature>
<accession>A0A0B5APW1</accession>
<dbReference type="Proteomes" id="UP000031449">
    <property type="component" value="Chromosome"/>
</dbReference>
<dbReference type="GO" id="GO:0055085">
    <property type="term" value="P:transmembrane transport"/>
    <property type="evidence" value="ECO:0007669"/>
    <property type="project" value="InterPro"/>
</dbReference>
<dbReference type="SUPFAM" id="SSF161098">
    <property type="entry name" value="MetI-like"/>
    <property type="match status" value="1"/>
</dbReference>
<evidence type="ECO:0000313" key="10">
    <source>
        <dbReference type="EMBL" id="AJD90124.1"/>
    </source>
</evidence>
<proteinExistence type="predicted"/>
<dbReference type="AlphaFoldDB" id="A0A0B5APW1"/>
<dbReference type="InterPro" id="IPR000515">
    <property type="entry name" value="MetI-like"/>
</dbReference>
<keyword evidence="4" id="KW-0997">Cell inner membrane</keyword>
<evidence type="ECO:0000256" key="4">
    <source>
        <dbReference type="ARBA" id="ARBA00022519"/>
    </source>
</evidence>
<dbReference type="PANTHER" id="PTHR43357">
    <property type="entry name" value="INNER MEMBRANE ABC TRANSPORTER PERMEASE PROTEIN YDCV"/>
    <property type="match status" value="1"/>
</dbReference>
<gene>
    <name evidence="10" type="ORF">JMA_08070</name>
</gene>
<feature type="transmembrane region" description="Helical" evidence="8">
    <location>
        <begin position="249"/>
        <end position="273"/>
    </location>
</feature>
<sequence length="287" mass="32589">MKWRQTNRLLLLLLPACAFLLLAGGSLSLAFMESVRGEGGFTWAYYSSLFGRQELIDSLLYSILITLSSTFVSLAAGWLIVRSFYQYIDGNGKWMVWIPMLFPHFVWGYFVLLLLGQSGLISTFLVQTGLLEDRTLFPVLVQDQSGVGIFITYVWKEIPFVILMLLPVYLQLPKQFKEVNAVLGGSGADWFKTVEWPWVKPVMFETSLIVSAFVFTAYEVPGLLGVSYPQMTPVLAYEWFYSAAQDERTMAFTLLMFVALIFGTMALAGFALMNKRRMLLSKSSHRY</sequence>
<dbReference type="STRING" id="1508404.JMA_08070"/>
<dbReference type="GO" id="GO:0005886">
    <property type="term" value="C:plasma membrane"/>
    <property type="evidence" value="ECO:0007669"/>
    <property type="project" value="UniProtKB-SubCell"/>
</dbReference>
<protein>
    <recommendedName>
        <fullName evidence="9">ABC transmembrane type-1 domain-containing protein</fullName>
    </recommendedName>
</protein>
<keyword evidence="11" id="KW-1185">Reference proteome</keyword>
<dbReference type="BioCyc" id="JESP1508404:G14D9-10024-MONOMER"/>
<evidence type="ECO:0000313" key="11">
    <source>
        <dbReference type="Proteomes" id="UP000031449"/>
    </source>
</evidence>
<evidence type="ECO:0000256" key="6">
    <source>
        <dbReference type="ARBA" id="ARBA00022989"/>
    </source>
</evidence>
<dbReference type="InterPro" id="IPR035906">
    <property type="entry name" value="MetI-like_sf"/>
</dbReference>
<dbReference type="PROSITE" id="PS50928">
    <property type="entry name" value="ABC_TM1"/>
    <property type="match status" value="1"/>
</dbReference>
<dbReference type="EMBL" id="CP009416">
    <property type="protein sequence ID" value="AJD90124.1"/>
    <property type="molecule type" value="Genomic_DNA"/>
</dbReference>
<reference evidence="10 11" key="1">
    <citation type="submission" date="2014-08" db="EMBL/GenBank/DDBJ databases">
        <title>Complete genome of a marine bacteria Jeotgalibacillus malaysiensis.</title>
        <authorList>
            <person name="Yaakop A.S."/>
            <person name="Chan K.-G."/>
            <person name="Goh K.M."/>
        </authorList>
    </citation>
    <scope>NUCLEOTIDE SEQUENCE [LARGE SCALE GENOMIC DNA]</scope>
    <source>
        <strain evidence="10 11">D5</strain>
    </source>
</reference>
<evidence type="ECO:0000256" key="7">
    <source>
        <dbReference type="ARBA" id="ARBA00023136"/>
    </source>
</evidence>
<feature type="transmembrane region" description="Helical" evidence="8">
    <location>
        <begin position="208"/>
        <end position="229"/>
    </location>
</feature>
<keyword evidence="2" id="KW-0813">Transport</keyword>
<dbReference type="PANTHER" id="PTHR43357:SF4">
    <property type="entry name" value="INNER MEMBRANE ABC TRANSPORTER PERMEASE PROTEIN YDCV"/>
    <property type="match status" value="1"/>
</dbReference>
<dbReference type="KEGG" id="jeo:JMA_08070"/>
<dbReference type="HOGENOM" id="CLU_016047_18_4_9"/>
<evidence type="ECO:0000256" key="8">
    <source>
        <dbReference type="SAM" id="Phobius"/>
    </source>
</evidence>
<evidence type="ECO:0000256" key="2">
    <source>
        <dbReference type="ARBA" id="ARBA00022448"/>
    </source>
</evidence>
<dbReference type="Gene3D" id="1.10.3720.10">
    <property type="entry name" value="MetI-like"/>
    <property type="match status" value="1"/>
</dbReference>
<name>A0A0B5APW1_9BACL</name>
<keyword evidence="6 8" id="KW-1133">Transmembrane helix</keyword>
<evidence type="ECO:0000259" key="9">
    <source>
        <dbReference type="PROSITE" id="PS50928"/>
    </source>
</evidence>
<feature type="transmembrane region" description="Helical" evidence="8">
    <location>
        <begin position="146"/>
        <end position="170"/>
    </location>
</feature>
<dbReference type="OrthoDB" id="9785836at2"/>
<feature type="domain" description="ABC transmembrane type-1" evidence="9">
    <location>
        <begin position="55"/>
        <end position="273"/>
    </location>
</feature>